<evidence type="ECO:0000313" key="2">
    <source>
        <dbReference type="Proteomes" id="UP000007484"/>
    </source>
</evidence>
<reference evidence="1 2" key="1">
    <citation type="journal article" date="2011" name="J. Bacteriol.">
        <title>Complete genome sequences of two hemotropic Mycoplasmas, Mycoplasma haemofelis strain Ohio2 and Mycoplasma suis strain Illinois.</title>
        <authorList>
            <person name="Messick J.B."/>
            <person name="Santos A.P."/>
            <person name="Guimaraes A.M."/>
        </authorList>
    </citation>
    <scope>NUCLEOTIDE SEQUENCE [LARGE SCALE GENOMIC DNA]</scope>
    <source>
        <strain evidence="1 2">Illinois</strain>
    </source>
</reference>
<dbReference type="KEGG" id="mss:MSU_0061"/>
<evidence type="ECO:0000313" key="1">
    <source>
        <dbReference type="EMBL" id="ADX97605.1"/>
    </source>
</evidence>
<name>F0QQ35_MYCSL</name>
<proteinExistence type="predicted"/>
<dbReference type="STRING" id="768700.MSU_0061"/>
<protein>
    <submittedName>
        <fullName evidence="1">Uncharacterized protein</fullName>
    </submittedName>
</protein>
<sequence>MIRTTKVLLSLLGIGTIGSGGSYVAYSFSDSFLTFGQKSREISQATTLDSENLKDLTERIQKGQSTLIYELLKKDGTDKECIKRIKGEEDKSQDFQDKDCVGWDLSKLGENLENKKIIWVKLVDPNQTNSVLGQWFETDGNKGFQQNKDSENKQLKAKESGDETITFSCDKSPISSEGNLTVEVKCILELQNSKTE</sequence>
<dbReference type="EMBL" id="CP002525">
    <property type="protein sequence ID" value="ADX97605.1"/>
    <property type="molecule type" value="Genomic_DNA"/>
</dbReference>
<dbReference type="AlphaFoldDB" id="F0QQ35"/>
<dbReference type="Proteomes" id="UP000007484">
    <property type="component" value="Chromosome"/>
</dbReference>
<keyword evidence="2" id="KW-1185">Reference proteome</keyword>
<dbReference type="HOGENOM" id="CLU_119973_0_0_14"/>
<dbReference type="RefSeq" id="WP_013609585.1">
    <property type="nucleotide sequence ID" value="NC_015155.1"/>
</dbReference>
<organism evidence="1 2">
    <name type="scientific">Mycoplasma suis (strain Illinois)</name>
    <dbReference type="NCBI Taxonomy" id="768700"/>
    <lineage>
        <taxon>Bacteria</taxon>
        <taxon>Bacillati</taxon>
        <taxon>Mycoplasmatota</taxon>
        <taxon>Mollicutes</taxon>
        <taxon>Mycoplasmataceae</taxon>
        <taxon>Mycoplasma</taxon>
    </lineage>
</organism>
<gene>
    <name evidence="1" type="ordered locus">MSU_0061</name>
</gene>
<accession>F0QQ35</accession>